<evidence type="ECO:0000256" key="7">
    <source>
        <dbReference type="ARBA" id="ARBA00022884"/>
    </source>
</evidence>
<dbReference type="CDD" id="cd04472">
    <property type="entry name" value="S1_PNPase"/>
    <property type="match status" value="1"/>
</dbReference>
<comment type="similarity">
    <text evidence="1 8">Belongs to the polyribonucleotide nucleotidyltransferase family.</text>
</comment>
<dbReference type="GO" id="GO:0000175">
    <property type="term" value="F:3'-5'-RNA exonuclease activity"/>
    <property type="evidence" value="ECO:0007669"/>
    <property type="project" value="TreeGrafter"/>
</dbReference>
<dbReference type="InterPro" id="IPR027408">
    <property type="entry name" value="PNPase/RNase_PH_dom_sf"/>
</dbReference>
<dbReference type="CDD" id="cd02393">
    <property type="entry name" value="KH-I_PNPase"/>
    <property type="match status" value="1"/>
</dbReference>
<dbReference type="GO" id="GO:0005829">
    <property type="term" value="C:cytosol"/>
    <property type="evidence" value="ECO:0007669"/>
    <property type="project" value="TreeGrafter"/>
</dbReference>
<dbReference type="CDD" id="cd11363">
    <property type="entry name" value="RNase_PH_PNPase_1"/>
    <property type="match status" value="1"/>
</dbReference>
<evidence type="ECO:0000256" key="4">
    <source>
        <dbReference type="ARBA" id="ARBA00022695"/>
    </source>
</evidence>
<dbReference type="InterPro" id="IPR036612">
    <property type="entry name" value="KH_dom_type_1_sf"/>
</dbReference>
<feature type="region of interest" description="Disordered" evidence="9">
    <location>
        <begin position="693"/>
        <end position="803"/>
    </location>
</feature>
<comment type="cofactor">
    <cofactor evidence="8">
        <name>Mg(2+)</name>
        <dbReference type="ChEBI" id="CHEBI:18420"/>
    </cofactor>
</comment>
<dbReference type="GO" id="GO:0003723">
    <property type="term" value="F:RNA binding"/>
    <property type="evidence" value="ECO:0007669"/>
    <property type="project" value="UniProtKB-UniRule"/>
</dbReference>
<feature type="compositionally biased region" description="Low complexity" evidence="9">
    <location>
        <begin position="765"/>
        <end position="788"/>
    </location>
</feature>
<dbReference type="InterPro" id="IPR020568">
    <property type="entry name" value="Ribosomal_Su5_D2-typ_SF"/>
</dbReference>
<dbReference type="NCBIfam" id="NF008805">
    <property type="entry name" value="PRK11824.1"/>
    <property type="match status" value="1"/>
</dbReference>
<evidence type="ECO:0000256" key="5">
    <source>
        <dbReference type="ARBA" id="ARBA00022723"/>
    </source>
</evidence>
<reference evidence="10 11" key="1">
    <citation type="journal article" date="2019" name="Int. J. Syst. Evol. Microbiol.">
        <title>Capsulimonas corticalis gen. nov., sp. nov., an aerobic capsulated bacterium, of a novel bacterial order, Capsulimonadales ord. nov., of the class Armatimonadia of the phylum Armatimonadetes.</title>
        <authorList>
            <person name="Li J."/>
            <person name="Kudo C."/>
            <person name="Tonouchi A."/>
        </authorList>
    </citation>
    <scope>NUCLEOTIDE SEQUENCE [LARGE SCALE GENOMIC DNA]</scope>
    <source>
        <strain evidence="10 11">AX-7</strain>
    </source>
</reference>
<dbReference type="Pfam" id="PF03726">
    <property type="entry name" value="PNPase"/>
    <property type="match status" value="1"/>
</dbReference>
<dbReference type="NCBIfam" id="TIGR03591">
    <property type="entry name" value="polynuc_phos"/>
    <property type="match status" value="1"/>
</dbReference>
<keyword evidence="3 8" id="KW-0808">Transferase</keyword>
<dbReference type="InterPro" id="IPR001247">
    <property type="entry name" value="ExoRNase_PH_dom1"/>
</dbReference>
<sequence length="803" mass="86452">MEHFVETEWCGAKLRISTGKVAKQANGAVWLQNGDTIILATATMSKEPKAHLDFFPLTCDYEERKYANGKIPGGFIKRGGRPGEKATLICRLIDRPLRPLFPYGMRNETQVIAMPLSYQAEFSPDVLSVTAASAALTVSNIPFNGPVGCVRVGLGENGEFILNPTFEQQQNNPLDLIVAATEEAIAMVEAGASEVSEEVMLAAMDFAHDACKILVKLQNDLAALVGVTKLDVPLHKANEEILAVVRERFSASLRSGLQDPDKSSREAGLTLLINDVVEQLKGEYPDNIADLKEIADKVVKEQLRDLILTEGKRPDGRGTTDIRQISCEVSLLPRVHGTGLFTRGQTQVLTTLVLGSGDDAQMVDTLEEDTEKHYMHFYNFPPYSVGEARPMRGPGRREIGHGALAERGLRAVLPSREVFPYTMLLTSEVLESNGSTSMASTCGSTLALMDAGVPIKAPVAGIAMGLIEGPEGSGENGQGRKYAVLTDIQGMEDFSGDMDFKVAGTAEGITALQLDTKIGGVPRDVFVQAFQQARDARLHILGKITEAIATPRENLSNYAPRIFTIQIEPDQIGTVIGPGGKMIKKITAETGAKVDIEQDGTVYIASVDGAGGELARKMIEDMTKTIKPGEIYEGTVVRFLQFGAFVEIIPGKDGLVHVSQLTDSDERIGKPEDVIKLGDKIRVRVTEIDPQGRVNLTARGLDQPFDPENPEPGRPPRPGGGGGDRDRGGRGGDRGGDRGGRGGDRGGDRGPRPDRGGDRDFRPSAPRAEAAAEAPVAEEAPAAVAPLAQDDDEAPRARFRPRR</sequence>
<dbReference type="SMART" id="SM00322">
    <property type="entry name" value="KH"/>
    <property type="match status" value="1"/>
</dbReference>
<keyword evidence="4 8" id="KW-0548">Nucleotidyltransferase</keyword>
<dbReference type="PANTHER" id="PTHR11252:SF0">
    <property type="entry name" value="POLYRIBONUCLEOTIDE NUCLEOTIDYLTRANSFERASE 1, MITOCHONDRIAL"/>
    <property type="match status" value="1"/>
</dbReference>
<evidence type="ECO:0000256" key="9">
    <source>
        <dbReference type="SAM" id="MobiDB-lite"/>
    </source>
</evidence>
<dbReference type="Gene3D" id="3.30.1370.10">
    <property type="entry name" value="K Homology domain, type 1"/>
    <property type="match status" value="1"/>
</dbReference>
<dbReference type="EC" id="2.7.7.8" evidence="8"/>
<comment type="subcellular location">
    <subcellularLocation>
        <location evidence="8">Cytoplasm</location>
    </subcellularLocation>
</comment>
<evidence type="ECO:0000256" key="6">
    <source>
        <dbReference type="ARBA" id="ARBA00022842"/>
    </source>
</evidence>
<dbReference type="SUPFAM" id="SSF55666">
    <property type="entry name" value="Ribonuclease PH domain 2-like"/>
    <property type="match status" value="2"/>
</dbReference>
<gene>
    <name evidence="8 10" type="primary">pnp</name>
    <name evidence="10" type="ORF">CCAX7_43150</name>
</gene>
<evidence type="ECO:0000256" key="3">
    <source>
        <dbReference type="ARBA" id="ARBA00022679"/>
    </source>
</evidence>
<dbReference type="FunFam" id="3.30.230.70:FF:000001">
    <property type="entry name" value="Polyribonucleotide nucleotidyltransferase"/>
    <property type="match status" value="1"/>
</dbReference>
<dbReference type="InterPro" id="IPR012162">
    <property type="entry name" value="PNPase"/>
</dbReference>
<dbReference type="SUPFAM" id="SSF54211">
    <property type="entry name" value="Ribosomal protein S5 domain 2-like"/>
    <property type="match status" value="2"/>
</dbReference>
<dbReference type="InterPro" id="IPR004087">
    <property type="entry name" value="KH_dom"/>
</dbReference>
<keyword evidence="6 8" id="KW-0460">Magnesium</keyword>
<dbReference type="Pfam" id="PF00013">
    <property type="entry name" value="KH_1"/>
    <property type="match status" value="1"/>
</dbReference>
<dbReference type="Pfam" id="PF01138">
    <property type="entry name" value="RNase_PH"/>
    <property type="match status" value="2"/>
</dbReference>
<dbReference type="InterPro" id="IPR036345">
    <property type="entry name" value="ExoRNase_PH_dom2_sf"/>
</dbReference>
<dbReference type="InterPro" id="IPR004088">
    <property type="entry name" value="KH_dom_type_1"/>
</dbReference>
<dbReference type="HAMAP" id="MF_01595">
    <property type="entry name" value="PNPase"/>
    <property type="match status" value="1"/>
</dbReference>
<dbReference type="OrthoDB" id="9804305at2"/>
<dbReference type="KEGG" id="ccot:CCAX7_43150"/>
<dbReference type="InterPro" id="IPR015848">
    <property type="entry name" value="PNPase_PH_RNA-bd_bac/org-type"/>
</dbReference>
<dbReference type="PROSITE" id="PS50084">
    <property type="entry name" value="KH_TYPE_1"/>
    <property type="match status" value="1"/>
</dbReference>
<feature type="compositionally biased region" description="Basic and acidic residues" evidence="9">
    <location>
        <begin position="723"/>
        <end position="762"/>
    </location>
</feature>
<dbReference type="Pfam" id="PF00575">
    <property type="entry name" value="S1"/>
    <property type="match status" value="1"/>
</dbReference>
<dbReference type="Gene3D" id="3.30.230.70">
    <property type="entry name" value="GHMP Kinase, N-terminal domain"/>
    <property type="match status" value="2"/>
</dbReference>
<dbReference type="RefSeq" id="WP_119322046.1">
    <property type="nucleotide sequence ID" value="NZ_AP025739.1"/>
</dbReference>
<evidence type="ECO:0000313" key="10">
    <source>
        <dbReference type="EMBL" id="BDI32264.1"/>
    </source>
</evidence>
<keyword evidence="11" id="KW-1185">Reference proteome</keyword>
<comment type="catalytic activity">
    <reaction evidence="8">
        <text>RNA(n+1) + phosphate = RNA(n) + a ribonucleoside 5'-diphosphate</text>
        <dbReference type="Rhea" id="RHEA:22096"/>
        <dbReference type="Rhea" id="RHEA-COMP:14527"/>
        <dbReference type="Rhea" id="RHEA-COMP:17342"/>
        <dbReference type="ChEBI" id="CHEBI:43474"/>
        <dbReference type="ChEBI" id="CHEBI:57930"/>
        <dbReference type="ChEBI" id="CHEBI:140395"/>
        <dbReference type="EC" id="2.7.7.8"/>
    </reaction>
</comment>
<feature type="binding site" evidence="8">
    <location>
        <position position="499"/>
    </location>
    <ligand>
        <name>Mg(2+)</name>
        <dbReference type="ChEBI" id="CHEBI:18420"/>
    </ligand>
</feature>
<dbReference type="GO" id="GO:0006396">
    <property type="term" value="P:RNA processing"/>
    <property type="evidence" value="ECO:0007669"/>
    <property type="project" value="InterPro"/>
</dbReference>
<dbReference type="FunFam" id="3.30.230.70:FF:000002">
    <property type="entry name" value="Polyribonucleotide nucleotidyltransferase"/>
    <property type="match status" value="1"/>
</dbReference>
<dbReference type="InterPro" id="IPR015847">
    <property type="entry name" value="ExoRNase_PH_dom2"/>
</dbReference>
<keyword evidence="7 8" id="KW-0694">RNA-binding</keyword>
<accession>A0A402CXL1</accession>
<dbReference type="AlphaFoldDB" id="A0A402CXL1"/>
<name>A0A402CXL1_9BACT</name>
<evidence type="ECO:0000256" key="1">
    <source>
        <dbReference type="ARBA" id="ARBA00007404"/>
    </source>
</evidence>
<dbReference type="SUPFAM" id="SSF46915">
    <property type="entry name" value="Polynucleotide phosphorylase/guanosine pentaphosphate synthase (PNPase/GPSI), domain 3"/>
    <property type="match status" value="1"/>
</dbReference>
<dbReference type="GO" id="GO:0000287">
    <property type="term" value="F:magnesium ion binding"/>
    <property type="evidence" value="ECO:0007669"/>
    <property type="project" value="UniProtKB-UniRule"/>
</dbReference>
<dbReference type="PANTHER" id="PTHR11252">
    <property type="entry name" value="POLYRIBONUCLEOTIDE NUCLEOTIDYLTRANSFERASE"/>
    <property type="match status" value="1"/>
</dbReference>
<evidence type="ECO:0000256" key="2">
    <source>
        <dbReference type="ARBA" id="ARBA00022490"/>
    </source>
</evidence>
<dbReference type="EMBL" id="AP025739">
    <property type="protein sequence ID" value="BDI32264.1"/>
    <property type="molecule type" value="Genomic_DNA"/>
</dbReference>
<evidence type="ECO:0000313" key="11">
    <source>
        <dbReference type="Proteomes" id="UP000287394"/>
    </source>
</evidence>
<dbReference type="FunFam" id="3.30.1370.10:FF:000001">
    <property type="entry name" value="Polyribonucleotide nucleotidyltransferase"/>
    <property type="match status" value="1"/>
</dbReference>
<feature type="binding site" evidence="8">
    <location>
        <position position="493"/>
    </location>
    <ligand>
        <name>Mg(2+)</name>
        <dbReference type="ChEBI" id="CHEBI:18420"/>
    </ligand>
</feature>
<evidence type="ECO:0000256" key="8">
    <source>
        <dbReference type="HAMAP-Rule" id="MF_01595"/>
    </source>
</evidence>
<keyword evidence="2 8" id="KW-0963">Cytoplasm</keyword>
<dbReference type="FunCoup" id="A0A402CXL1">
    <property type="interactions" value="500"/>
</dbReference>
<dbReference type="SMART" id="SM00316">
    <property type="entry name" value="S1"/>
    <property type="match status" value="1"/>
</dbReference>
<dbReference type="SUPFAM" id="SSF54791">
    <property type="entry name" value="Eukaryotic type KH-domain (KH-domain type I)"/>
    <property type="match status" value="1"/>
</dbReference>
<dbReference type="GO" id="GO:0006402">
    <property type="term" value="P:mRNA catabolic process"/>
    <property type="evidence" value="ECO:0007669"/>
    <property type="project" value="UniProtKB-UniRule"/>
</dbReference>
<dbReference type="InterPro" id="IPR036456">
    <property type="entry name" value="PNPase_PH_RNA-bd_sf"/>
</dbReference>
<protein>
    <recommendedName>
        <fullName evidence="8">Polyribonucleotide nucleotidyltransferase</fullName>
        <ecNumber evidence="8">2.7.7.8</ecNumber>
    </recommendedName>
    <alternativeName>
        <fullName evidence="8">Polynucleotide phosphorylase</fullName>
        <shortName evidence="8">PNPase</shortName>
    </alternativeName>
</protein>
<dbReference type="PROSITE" id="PS50126">
    <property type="entry name" value="S1"/>
    <property type="match status" value="1"/>
</dbReference>
<proteinExistence type="inferred from homology"/>
<dbReference type="InterPro" id="IPR012340">
    <property type="entry name" value="NA-bd_OB-fold"/>
</dbReference>
<organism evidence="10 11">
    <name type="scientific">Capsulimonas corticalis</name>
    <dbReference type="NCBI Taxonomy" id="2219043"/>
    <lineage>
        <taxon>Bacteria</taxon>
        <taxon>Bacillati</taxon>
        <taxon>Armatimonadota</taxon>
        <taxon>Armatimonadia</taxon>
        <taxon>Capsulimonadales</taxon>
        <taxon>Capsulimonadaceae</taxon>
        <taxon>Capsulimonas</taxon>
    </lineage>
</organism>
<dbReference type="Pfam" id="PF03725">
    <property type="entry name" value="RNase_PH_C"/>
    <property type="match status" value="1"/>
</dbReference>
<dbReference type="PIRSF" id="PIRSF005499">
    <property type="entry name" value="PNPase"/>
    <property type="match status" value="1"/>
</dbReference>
<dbReference type="GO" id="GO:0004654">
    <property type="term" value="F:polyribonucleotide nucleotidyltransferase activity"/>
    <property type="evidence" value="ECO:0007669"/>
    <property type="project" value="UniProtKB-UniRule"/>
</dbReference>
<dbReference type="Gene3D" id="2.40.50.140">
    <property type="entry name" value="Nucleic acid-binding proteins"/>
    <property type="match status" value="1"/>
</dbReference>
<comment type="function">
    <text evidence="8">Involved in mRNA degradation. Catalyzes the phosphorolysis of single-stranded polyribonucleotides processively in the 3'- to 5'-direction.</text>
</comment>
<dbReference type="CDD" id="cd11364">
    <property type="entry name" value="RNase_PH_PNPase_2"/>
    <property type="match status" value="1"/>
</dbReference>
<keyword evidence="5 8" id="KW-0479">Metal-binding</keyword>
<dbReference type="SUPFAM" id="SSF50249">
    <property type="entry name" value="Nucleic acid-binding proteins"/>
    <property type="match status" value="1"/>
</dbReference>
<dbReference type="Proteomes" id="UP000287394">
    <property type="component" value="Chromosome"/>
</dbReference>
<dbReference type="InterPro" id="IPR003029">
    <property type="entry name" value="S1_domain"/>
</dbReference>